<dbReference type="RefSeq" id="XP_001584484.1">
    <property type="nucleotide sequence ID" value="XM_001584434.1"/>
</dbReference>
<dbReference type="PANTHER" id="PTHR15592">
    <property type="entry name" value="MATRIN 3/NUCLEAR PROTEIN 220-RELATED"/>
    <property type="match status" value="1"/>
</dbReference>
<dbReference type="PROSITE" id="PS50102">
    <property type="entry name" value="RRM"/>
    <property type="match status" value="1"/>
</dbReference>
<dbReference type="SUPFAM" id="SSF54928">
    <property type="entry name" value="RNA-binding domain, RBD"/>
    <property type="match status" value="2"/>
</dbReference>
<name>A2D865_TRIV3</name>
<dbReference type="SMR" id="A2D865"/>
<keyword evidence="4" id="KW-1185">Reference proteome</keyword>
<dbReference type="InterPro" id="IPR012677">
    <property type="entry name" value="Nucleotide-bd_a/b_plait_sf"/>
</dbReference>
<dbReference type="VEuPathDB" id="TrichDB:TVAGG3_1046720"/>
<evidence type="ECO:0000259" key="2">
    <source>
        <dbReference type="PROSITE" id="PS50102"/>
    </source>
</evidence>
<organism evidence="3 4">
    <name type="scientific">Trichomonas vaginalis (strain ATCC PRA-98 / G3)</name>
    <dbReference type="NCBI Taxonomy" id="412133"/>
    <lineage>
        <taxon>Eukaryota</taxon>
        <taxon>Metamonada</taxon>
        <taxon>Parabasalia</taxon>
        <taxon>Trichomonadida</taxon>
        <taxon>Trichomonadidae</taxon>
        <taxon>Trichomonas</taxon>
    </lineage>
</organism>
<evidence type="ECO:0000256" key="1">
    <source>
        <dbReference type="PROSITE-ProRule" id="PRU00176"/>
    </source>
</evidence>
<sequence length="314" mass="35917">MSRILAMPWNFPPGQNNDHRLVSIIDLEKGTNWSTISKYFKNYRIERTFFFGNQGLVQFTTAAEAQRFVSDKKYYIPEIRATATISPIPSIVSPTPSQKKMVRSQVICIQVIRLRCYLGIHDIYDECSHFGVVQKIICFEKKGKYALLQMENVDQAALVLANLSIPNRYAPSFELRVQYSKNTNIVIQYNNSKSFDFTVPGALDEFELLREGLTNEVPYFEPESCNEIPRSFDFVRPVQFDPAYGNSLTVTGLPANQATFARNIFQQYGAVLKVKVMTKQNEVLTYVQMRNAFYARLAMTNINGMVFNGKKVTV</sequence>
<proteinExistence type="predicted"/>
<dbReference type="EMBL" id="DS113178">
    <property type="protein sequence ID" value="EAY23498.1"/>
    <property type="molecule type" value="Genomic_DNA"/>
</dbReference>
<dbReference type="InParanoid" id="A2D865"/>
<dbReference type="eggNOG" id="KOG1456">
    <property type="taxonomic scope" value="Eukaryota"/>
</dbReference>
<dbReference type="Proteomes" id="UP000001542">
    <property type="component" value="Unassembled WGS sequence"/>
</dbReference>
<dbReference type="CDD" id="cd00590">
    <property type="entry name" value="RRM_SF"/>
    <property type="match status" value="1"/>
</dbReference>
<dbReference type="STRING" id="5722.A2D865"/>
<dbReference type="OrthoDB" id="296632at2759"/>
<evidence type="ECO:0000313" key="3">
    <source>
        <dbReference type="EMBL" id="EAY23498.1"/>
    </source>
</evidence>
<dbReference type="GO" id="GO:0005634">
    <property type="term" value="C:nucleus"/>
    <property type="evidence" value="ECO:0000318"/>
    <property type="project" value="GO_Central"/>
</dbReference>
<feature type="domain" description="RRM" evidence="2">
    <location>
        <begin position="246"/>
        <end position="314"/>
    </location>
</feature>
<protein>
    <recommendedName>
        <fullName evidence="2">RRM domain-containing protein</fullName>
    </recommendedName>
</protein>
<reference evidence="3" key="2">
    <citation type="journal article" date="2007" name="Science">
        <title>Draft genome sequence of the sexually transmitted pathogen Trichomonas vaginalis.</title>
        <authorList>
            <person name="Carlton J.M."/>
            <person name="Hirt R.P."/>
            <person name="Silva J.C."/>
            <person name="Delcher A.L."/>
            <person name="Schatz M."/>
            <person name="Zhao Q."/>
            <person name="Wortman J.R."/>
            <person name="Bidwell S.L."/>
            <person name="Alsmark U.C.M."/>
            <person name="Besteiro S."/>
            <person name="Sicheritz-Ponten T."/>
            <person name="Noel C.J."/>
            <person name="Dacks J.B."/>
            <person name="Foster P.G."/>
            <person name="Simillion C."/>
            <person name="Van de Peer Y."/>
            <person name="Miranda-Saavedra D."/>
            <person name="Barton G.J."/>
            <person name="Westrop G.D."/>
            <person name="Mueller S."/>
            <person name="Dessi D."/>
            <person name="Fiori P.L."/>
            <person name="Ren Q."/>
            <person name="Paulsen I."/>
            <person name="Zhang H."/>
            <person name="Bastida-Corcuera F.D."/>
            <person name="Simoes-Barbosa A."/>
            <person name="Brown M.T."/>
            <person name="Hayes R.D."/>
            <person name="Mukherjee M."/>
            <person name="Okumura C.Y."/>
            <person name="Schneider R."/>
            <person name="Smith A.J."/>
            <person name="Vanacova S."/>
            <person name="Villalvazo M."/>
            <person name="Haas B.J."/>
            <person name="Pertea M."/>
            <person name="Feldblyum T.V."/>
            <person name="Utterback T.R."/>
            <person name="Shu C.L."/>
            <person name="Osoegawa K."/>
            <person name="de Jong P.J."/>
            <person name="Hrdy I."/>
            <person name="Horvathova L."/>
            <person name="Zubacova Z."/>
            <person name="Dolezal P."/>
            <person name="Malik S.B."/>
            <person name="Logsdon J.M. Jr."/>
            <person name="Henze K."/>
            <person name="Gupta A."/>
            <person name="Wang C.C."/>
            <person name="Dunne R.L."/>
            <person name="Upcroft J.A."/>
            <person name="Upcroft P."/>
            <person name="White O."/>
            <person name="Salzberg S.L."/>
            <person name="Tang P."/>
            <person name="Chiu C.-H."/>
            <person name="Lee Y.-S."/>
            <person name="Embley T.M."/>
            <person name="Coombs G.H."/>
            <person name="Mottram J.C."/>
            <person name="Tachezy J."/>
            <person name="Fraser-Liggett C.M."/>
            <person name="Johnson P.J."/>
        </authorList>
    </citation>
    <scope>NUCLEOTIDE SEQUENCE [LARGE SCALE GENOMIC DNA]</scope>
    <source>
        <strain evidence="3">G3</strain>
    </source>
</reference>
<dbReference type="InterPro" id="IPR000504">
    <property type="entry name" value="RRM_dom"/>
</dbReference>
<dbReference type="AlphaFoldDB" id="A2D865"/>
<gene>
    <name evidence="3" type="ORF">TVAG_071620</name>
</gene>
<keyword evidence="1" id="KW-0694">RNA-binding</keyword>
<dbReference type="KEGG" id="tva:5469062"/>
<evidence type="ECO:0000313" key="4">
    <source>
        <dbReference type="Proteomes" id="UP000001542"/>
    </source>
</evidence>
<dbReference type="VEuPathDB" id="TrichDB:TVAG_071620"/>
<dbReference type="GO" id="GO:0003729">
    <property type="term" value="F:mRNA binding"/>
    <property type="evidence" value="ECO:0000318"/>
    <property type="project" value="GO_Central"/>
</dbReference>
<dbReference type="Gene3D" id="3.30.70.330">
    <property type="match status" value="2"/>
</dbReference>
<reference evidence="3" key="1">
    <citation type="submission" date="2006-10" db="EMBL/GenBank/DDBJ databases">
        <authorList>
            <person name="Amadeo P."/>
            <person name="Zhao Q."/>
            <person name="Wortman J."/>
            <person name="Fraser-Liggett C."/>
            <person name="Carlton J."/>
        </authorList>
    </citation>
    <scope>NUCLEOTIDE SEQUENCE</scope>
    <source>
        <strain evidence="3">G3</strain>
    </source>
</reference>
<dbReference type="InterPro" id="IPR035979">
    <property type="entry name" value="RBD_domain_sf"/>
</dbReference>
<dbReference type="GO" id="GO:0043484">
    <property type="term" value="P:regulation of RNA splicing"/>
    <property type="evidence" value="ECO:0000318"/>
    <property type="project" value="GO_Central"/>
</dbReference>
<accession>A2D865</accession>
<dbReference type="Pfam" id="PF13893">
    <property type="entry name" value="RRM_5"/>
    <property type="match status" value="2"/>
</dbReference>